<gene>
    <name evidence="3" type="ORF">F8388_002841</name>
</gene>
<feature type="region of interest" description="Disordered" evidence="1">
    <location>
        <begin position="253"/>
        <end position="280"/>
    </location>
</feature>
<reference evidence="3 4" key="1">
    <citation type="journal article" date="2020" name="bioRxiv">
        <title>Sequence and annotation of 42 cannabis genomes reveals extensive copy number variation in cannabinoid synthesis and pathogen resistance genes.</title>
        <authorList>
            <person name="Mckernan K.J."/>
            <person name="Helbert Y."/>
            <person name="Kane L.T."/>
            <person name="Ebling H."/>
            <person name="Zhang L."/>
            <person name="Liu B."/>
            <person name="Eaton Z."/>
            <person name="Mclaughlin S."/>
            <person name="Kingan S."/>
            <person name="Baybayan P."/>
            <person name="Concepcion G."/>
            <person name="Jordan M."/>
            <person name="Riva A."/>
            <person name="Barbazuk W."/>
            <person name="Harkins T."/>
        </authorList>
    </citation>
    <scope>NUCLEOTIDE SEQUENCE [LARGE SCALE GENOMIC DNA]</scope>
    <source>
        <strain evidence="4">cv. Jamaican Lion 4</strain>
        <tissue evidence="3">Leaf</tissue>
    </source>
</reference>
<dbReference type="EMBL" id="JAATIP010000114">
    <property type="protein sequence ID" value="KAF4370948.1"/>
    <property type="molecule type" value="Genomic_DNA"/>
</dbReference>
<dbReference type="GO" id="GO:0004523">
    <property type="term" value="F:RNA-DNA hybrid ribonuclease activity"/>
    <property type="evidence" value="ECO:0007669"/>
    <property type="project" value="InterPro"/>
</dbReference>
<evidence type="ECO:0000313" key="4">
    <source>
        <dbReference type="Proteomes" id="UP000525078"/>
    </source>
</evidence>
<evidence type="ECO:0000256" key="1">
    <source>
        <dbReference type="SAM" id="MobiDB-lite"/>
    </source>
</evidence>
<proteinExistence type="predicted"/>
<feature type="domain" description="RNase H type-1" evidence="2">
    <location>
        <begin position="66"/>
        <end position="113"/>
    </location>
</feature>
<dbReference type="AlphaFoldDB" id="A0A7J6FJX9"/>
<dbReference type="GO" id="GO:0003676">
    <property type="term" value="F:nucleic acid binding"/>
    <property type="evidence" value="ECO:0007669"/>
    <property type="project" value="InterPro"/>
</dbReference>
<protein>
    <recommendedName>
        <fullName evidence="2">RNase H type-1 domain-containing protein</fullName>
    </recommendedName>
</protein>
<accession>A0A7J6FJX9</accession>
<name>A0A7J6FJX9_CANSA</name>
<organism evidence="3 4">
    <name type="scientific">Cannabis sativa</name>
    <name type="common">Hemp</name>
    <name type="synonym">Marijuana</name>
    <dbReference type="NCBI Taxonomy" id="3483"/>
    <lineage>
        <taxon>Eukaryota</taxon>
        <taxon>Viridiplantae</taxon>
        <taxon>Streptophyta</taxon>
        <taxon>Embryophyta</taxon>
        <taxon>Tracheophyta</taxon>
        <taxon>Spermatophyta</taxon>
        <taxon>Magnoliopsida</taxon>
        <taxon>eudicotyledons</taxon>
        <taxon>Gunneridae</taxon>
        <taxon>Pentapetalae</taxon>
        <taxon>rosids</taxon>
        <taxon>fabids</taxon>
        <taxon>Rosales</taxon>
        <taxon>Cannabaceae</taxon>
        <taxon>Cannabis</taxon>
    </lineage>
</organism>
<dbReference type="Pfam" id="PF13456">
    <property type="entry name" value="RVT_3"/>
    <property type="match status" value="1"/>
</dbReference>
<sequence length="313" mass="34832">MTIDAHCDWCKLQEEPLCHAFGLCPIVHHIWQQALEVLDTHVRREPTKINLQKKQQPCSWQPPPLVMLAEIAAIHLGIDLALRWSCLDVWVGADCQSVVKALKNGERYCRRKVGPHTYKPADFCRESDEIIRSTEASKSAGLIIISIAVSFRALCLEEPRKVTWRTSFRLIISTSTTVLVLIKLGASTKTPNDVVSRFELELTRAGSVDKSCPPFPSTVSSTRVVGGAPPAPLHSTLPDPHSPLAHVNLPELVEQRSRPQKRPVQRPAGMSTERLAPGANSKPVVESWGFWSPVRVAGQMGLWQLFFMSHLPL</sequence>
<dbReference type="Proteomes" id="UP000525078">
    <property type="component" value="Unassembled WGS sequence"/>
</dbReference>
<evidence type="ECO:0000259" key="2">
    <source>
        <dbReference type="Pfam" id="PF13456"/>
    </source>
</evidence>
<dbReference type="InterPro" id="IPR002156">
    <property type="entry name" value="RNaseH_domain"/>
</dbReference>
<comment type="caution">
    <text evidence="3">The sequence shown here is derived from an EMBL/GenBank/DDBJ whole genome shotgun (WGS) entry which is preliminary data.</text>
</comment>
<evidence type="ECO:0000313" key="3">
    <source>
        <dbReference type="EMBL" id="KAF4370948.1"/>
    </source>
</evidence>